<protein>
    <recommendedName>
        <fullName evidence="6">Helicase C-terminal domain-containing protein</fullName>
    </recommendedName>
</protein>
<keyword evidence="3" id="KW-0347">Helicase</keyword>
<feature type="region of interest" description="Disordered" evidence="5">
    <location>
        <begin position="1"/>
        <end position="36"/>
    </location>
</feature>
<dbReference type="PANTHER" id="PTHR18934">
    <property type="entry name" value="ATP-DEPENDENT RNA HELICASE"/>
    <property type="match status" value="1"/>
</dbReference>
<evidence type="ECO:0000313" key="8">
    <source>
        <dbReference type="Proteomes" id="UP000775213"/>
    </source>
</evidence>
<dbReference type="InterPro" id="IPR048333">
    <property type="entry name" value="HA2_WH"/>
</dbReference>
<dbReference type="SMART" id="SM00847">
    <property type="entry name" value="HA2"/>
    <property type="match status" value="1"/>
</dbReference>
<dbReference type="PANTHER" id="PTHR18934:SF99">
    <property type="entry name" value="ATP-DEPENDENT RNA HELICASE DHX37-RELATED"/>
    <property type="match status" value="1"/>
</dbReference>
<keyword evidence="2" id="KW-0378">Hydrolase</keyword>
<dbReference type="GO" id="GO:0004386">
    <property type="term" value="F:helicase activity"/>
    <property type="evidence" value="ECO:0007669"/>
    <property type="project" value="UniProtKB-KW"/>
</dbReference>
<dbReference type="Pfam" id="PF07717">
    <property type="entry name" value="OB_NTP_bind"/>
    <property type="match status" value="1"/>
</dbReference>
<evidence type="ECO:0000256" key="1">
    <source>
        <dbReference type="ARBA" id="ARBA00022741"/>
    </source>
</evidence>
<evidence type="ECO:0000259" key="6">
    <source>
        <dbReference type="PROSITE" id="PS51194"/>
    </source>
</evidence>
<dbReference type="SUPFAM" id="SSF52540">
    <property type="entry name" value="P-loop containing nucleoside triphosphate hydrolases"/>
    <property type="match status" value="1"/>
</dbReference>
<dbReference type="InterPro" id="IPR001650">
    <property type="entry name" value="Helicase_C-like"/>
</dbReference>
<dbReference type="GO" id="GO:0016787">
    <property type="term" value="F:hydrolase activity"/>
    <property type="evidence" value="ECO:0007669"/>
    <property type="project" value="UniProtKB-KW"/>
</dbReference>
<dbReference type="EMBL" id="JAGFBR010000287">
    <property type="protein sequence ID" value="KAH0446002.1"/>
    <property type="molecule type" value="Genomic_DNA"/>
</dbReference>
<dbReference type="InterPro" id="IPR007502">
    <property type="entry name" value="Helicase-assoc_dom"/>
</dbReference>
<comment type="caution">
    <text evidence="7">The sequence shown here is derived from an EMBL/GenBank/DDBJ whole genome shotgun (WGS) entry which is preliminary data.</text>
</comment>
<evidence type="ECO:0000256" key="3">
    <source>
        <dbReference type="ARBA" id="ARBA00022806"/>
    </source>
</evidence>
<keyword evidence="8" id="KW-1185">Reference proteome</keyword>
<sequence>MRTKKRTDTRKAYVPRSRLDDASADDERTERVAVSAREADVEVEELDISTVKDEESAKLALDVDDARALEDEEALDSDEEVAEYDADLPDELRDDSDTPMHILPLYSLLPSDQQMLVFAPPPENTRLVVVATNIAETSLTIPGITYVVDCGRSKERRYDADNGIQSFEVGFISKASADQRSGRAGRTGPGHCYRLYSSNVYEEHFARFAEPEILRMPVDNLVLMMKSMNIDNVANFPFPTPPDRQALLRAEKLLLRLGALSLAAKSPLGQSNSASQYKITELGRSMSLFPLNTRLSKLLVQGHQHGCLPYVVALVAVMTVGDPFIKEESLHEGNDDGVGEASELSLESQYLTSEKQMALEKRKAVRSSYFKALNRFAATSGAISDPLRLLSVVGAYEHAKGSLQFCQDNFLVPKLMEEVHKLRGQIASLVQANAAPSTDLSALRSTTIKPPTSKQVNVLRQFITSAFIDQIAIRADLAPESAARVPMLQQNADGEQIASKQFYLQTKQGAKMQSTRNVAYLAAGIPGEACFVHKTSVLFHQQPPEWIVFSNIVRGRAKGDMLERKGRNWLKGVTIINPNWIYTLGPTLCSLSKPVDTGRGDTRSKLIEAAQELQRKNKMATVQGGDNATEKHVYLIPTYGTGPAFDASERSSYAGWELPAFMAKQTLSKSGKWVTAAK</sequence>
<dbReference type="PROSITE" id="PS51194">
    <property type="entry name" value="HELICASE_CTER"/>
    <property type="match status" value="1"/>
</dbReference>
<dbReference type="Pfam" id="PF04408">
    <property type="entry name" value="WHD_HA2"/>
    <property type="match status" value="1"/>
</dbReference>
<keyword evidence="4" id="KW-0067">ATP-binding</keyword>
<dbReference type="GO" id="GO:0003723">
    <property type="term" value="F:RNA binding"/>
    <property type="evidence" value="ECO:0007669"/>
    <property type="project" value="TreeGrafter"/>
</dbReference>
<dbReference type="InterPro" id="IPR011709">
    <property type="entry name" value="DEAD-box_helicase_OB_fold"/>
</dbReference>
<dbReference type="Gene3D" id="1.20.120.1080">
    <property type="match status" value="1"/>
</dbReference>
<dbReference type="Proteomes" id="UP000775213">
    <property type="component" value="Unassembled WGS sequence"/>
</dbReference>
<name>A0AAV7FQC4_DENCH</name>
<gene>
    <name evidence="7" type="ORF">IEQ34_025161</name>
</gene>
<feature type="domain" description="Helicase C-terminal" evidence="6">
    <location>
        <begin position="62"/>
        <end position="229"/>
    </location>
</feature>
<dbReference type="AlphaFoldDB" id="A0AAV7FQC4"/>
<organism evidence="7 8">
    <name type="scientific">Dendrobium chrysotoxum</name>
    <name type="common">Orchid</name>
    <dbReference type="NCBI Taxonomy" id="161865"/>
    <lineage>
        <taxon>Eukaryota</taxon>
        <taxon>Viridiplantae</taxon>
        <taxon>Streptophyta</taxon>
        <taxon>Embryophyta</taxon>
        <taxon>Tracheophyta</taxon>
        <taxon>Spermatophyta</taxon>
        <taxon>Magnoliopsida</taxon>
        <taxon>Liliopsida</taxon>
        <taxon>Asparagales</taxon>
        <taxon>Orchidaceae</taxon>
        <taxon>Epidendroideae</taxon>
        <taxon>Malaxideae</taxon>
        <taxon>Dendrobiinae</taxon>
        <taxon>Dendrobium</taxon>
    </lineage>
</organism>
<reference evidence="7 8" key="1">
    <citation type="journal article" date="2021" name="Hortic Res">
        <title>Chromosome-scale assembly of the Dendrobium chrysotoxum genome enhances the understanding of orchid evolution.</title>
        <authorList>
            <person name="Zhang Y."/>
            <person name="Zhang G.Q."/>
            <person name="Zhang D."/>
            <person name="Liu X.D."/>
            <person name="Xu X.Y."/>
            <person name="Sun W.H."/>
            <person name="Yu X."/>
            <person name="Zhu X."/>
            <person name="Wang Z.W."/>
            <person name="Zhao X."/>
            <person name="Zhong W.Y."/>
            <person name="Chen H."/>
            <person name="Yin W.L."/>
            <person name="Huang T."/>
            <person name="Niu S.C."/>
            <person name="Liu Z.J."/>
        </authorList>
    </citation>
    <scope>NUCLEOTIDE SEQUENCE [LARGE SCALE GENOMIC DNA]</scope>
    <source>
        <strain evidence="7">Lindl</strain>
    </source>
</reference>
<dbReference type="GO" id="GO:0005730">
    <property type="term" value="C:nucleolus"/>
    <property type="evidence" value="ECO:0007669"/>
    <property type="project" value="TreeGrafter"/>
</dbReference>
<dbReference type="CDD" id="cd18791">
    <property type="entry name" value="SF2_C_RHA"/>
    <property type="match status" value="1"/>
</dbReference>
<dbReference type="GO" id="GO:0000462">
    <property type="term" value="P:maturation of SSU-rRNA from tricistronic rRNA transcript (SSU-rRNA, 5.8S rRNA, LSU-rRNA)"/>
    <property type="evidence" value="ECO:0007669"/>
    <property type="project" value="TreeGrafter"/>
</dbReference>
<evidence type="ECO:0000313" key="7">
    <source>
        <dbReference type="EMBL" id="KAH0446002.1"/>
    </source>
</evidence>
<dbReference type="InterPro" id="IPR027417">
    <property type="entry name" value="P-loop_NTPase"/>
</dbReference>
<evidence type="ECO:0000256" key="2">
    <source>
        <dbReference type="ARBA" id="ARBA00022801"/>
    </source>
</evidence>
<keyword evidence="1" id="KW-0547">Nucleotide-binding</keyword>
<dbReference type="GO" id="GO:0005524">
    <property type="term" value="F:ATP binding"/>
    <property type="evidence" value="ECO:0007669"/>
    <property type="project" value="UniProtKB-KW"/>
</dbReference>
<evidence type="ECO:0000256" key="5">
    <source>
        <dbReference type="SAM" id="MobiDB-lite"/>
    </source>
</evidence>
<evidence type="ECO:0000256" key="4">
    <source>
        <dbReference type="ARBA" id="ARBA00022840"/>
    </source>
</evidence>
<dbReference type="Pfam" id="PF21010">
    <property type="entry name" value="HA2_C"/>
    <property type="match status" value="1"/>
</dbReference>
<accession>A0AAV7FQC4</accession>
<dbReference type="SMART" id="SM00490">
    <property type="entry name" value="HELICc"/>
    <property type="match status" value="1"/>
</dbReference>
<dbReference type="Gene3D" id="3.40.50.300">
    <property type="entry name" value="P-loop containing nucleotide triphosphate hydrolases"/>
    <property type="match status" value="1"/>
</dbReference>
<feature type="compositionally biased region" description="Basic and acidic residues" evidence="5">
    <location>
        <begin position="17"/>
        <end position="31"/>
    </location>
</feature>
<dbReference type="Pfam" id="PF00271">
    <property type="entry name" value="Helicase_C"/>
    <property type="match status" value="1"/>
</dbReference>
<proteinExistence type="predicted"/>